<dbReference type="AlphaFoldDB" id="A0AAV7L6W2"/>
<sequence length="68" mass="7739">MRFIGDTLRCVKGFPQRMAHLIKRACCQFYCTLPVWLALTQPRSQPSFFTNGSARVTEVDAEGKPNTF</sequence>
<reference evidence="1" key="1">
    <citation type="journal article" date="2022" name="bioRxiv">
        <title>Sequencing and chromosome-scale assembly of the giantPleurodeles waltlgenome.</title>
        <authorList>
            <person name="Brown T."/>
            <person name="Elewa A."/>
            <person name="Iarovenko S."/>
            <person name="Subramanian E."/>
            <person name="Araus A.J."/>
            <person name="Petzold A."/>
            <person name="Susuki M."/>
            <person name="Suzuki K.-i.T."/>
            <person name="Hayashi T."/>
            <person name="Toyoda A."/>
            <person name="Oliveira C."/>
            <person name="Osipova E."/>
            <person name="Leigh N.D."/>
            <person name="Simon A."/>
            <person name="Yun M.H."/>
        </authorList>
    </citation>
    <scope>NUCLEOTIDE SEQUENCE</scope>
    <source>
        <strain evidence="1">20211129_DDA</strain>
        <tissue evidence="1">Liver</tissue>
    </source>
</reference>
<dbReference type="EMBL" id="JANPWB010000016">
    <property type="protein sequence ID" value="KAJ1085083.1"/>
    <property type="molecule type" value="Genomic_DNA"/>
</dbReference>
<protein>
    <submittedName>
        <fullName evidence="1">Uncharacterized protein</fullName>
    </submittedName>
</protein>
<proteinExistence type="predicted"/>
<organism evidence="1 2">
    <name type="scientific">Pleurodeles waltl</name>
    <name type="common">Iberian ribbed newt</name>
    <dbReference type="NCBI Taxonomy" id="8319"/>
    <lineage>
        <taxon>Eukaryota</taxon>
        <taxon>Metazoa</taxon>
        <taxon>Chordata</taxon>
        <taxon>Craniata</taxon>
        <taxon>Vertebrata</taxon>
        <taxon>Euteleostomi</taxon>
        <taxon>Amphibia</taxon>
        <taxon>Batrachia</taxon>
        <taxon>Caudata</taxon>
        <taxon>Salamandroidea</taxon>
        <taxon>Salamandridae</taxon>
        <taxon>Pleurodelinae</taxon>
        <taxon>Pleurodeles</taxon>
    </lineage>
</organism>
<gene>
    <name evidence="1" type="ORF">NDU88_005216</name>
</gene>
<evidence type="ECO:0000313" key="2">
    <source>
        <dbReference type="Proteomes" id="UP001066276"/>
    </source>
</evidence>
<dbReference type="Proteomes" id="UP001066276">
    <property type="component" value="Chromosome 12"/>
</dbReference>
<keyword evidence="2" id="KW-1185">Reference proteome</keyword>
<accession>A0AAV7L6W2</accession>
<comment type="caution">
    <text evidence="1">The sequence shown here is derived from an EMBL/GenBank/DDBJ whole genome shotgun (WGS) entry which is preliminary data.</text>
</comment>
<name>A0AAV7L6W2_PLEWA</name>
<evidence type="ECO:0000313" key="1">
    <source>
        <dbReference type="EMBL" id="KAJ1085083.1"/>
    </source>
</evidence>